<organism evidence="2 3">
    <name type="scientific">Novosphingobium resinovorum</name>
    <dbReference type="NCBI Taxonomy" id="158500"/>
    <lineage>
        <taxon>Bacteria</taxon>
        <taxon>Pseudomonadati</taxon>
        <taxon>Pseudomonadota</taxon>
        <taxon>Alphaproteobacteria</taxon>
        <taxon>Sphingomonadales</taxon>
        <taxon>Sphingomonadaceae</taxon>
        <taxon>Novosphingobium</taxon>
    </lineage>
</organism>
<feature type="transmembrane region" description="Helical" evidence="1">
    <location>
        <begin position="51"/>
        <end position="72"/>
    </location>
</feature>
<gene>
    <name evidence="2" type="ORF">BV97_02322</name>
</gene>
<evidence type="ECO:0000256" key="1">
    <source>
        <dbReference type="SAM" id="Phobius"/>
    </source>
</evidence>
<feature type="transmembrane region" description="Helical" evidence="1">
    <location>
        <begin position="12"/>
        <end position="31"/>
    </location>
</feature>
<keyword evidence="1" id="KW-1133">Transmembrane helix</keyword>
<evidence type="ECO:0008006" key="4">
    <source>
        <dbReference type="Google" id="ProtNLM"/>
    </source>
</evidence>
<dbReference type="AlphaFoldDB" id="A0A031JXK1"/>
<dbReference type="EMBL" id="JFYZ01000011">
    <property type="protein sequence ID" value="EZP81665.1"/>
    <property type="molecule type" value="Genomic_DNA"/>
</dbReference>
<dbReference type="RefSeq" id="WP_008831006.1">
    <property type="nucleotide sequence ID" value="NZ_JFYZ01000011.1"/>
</dbReference>
<dbReference type="Proteomes" id="UP000024329">
    <property type="component" value="Unassembled WGS sequence"/>
</dbReference>
<name>A0A031JXK1_9SPHN</name>
<reference evidence="2 3" key="1">
    <citation type="submission" date="2014-03" db="EMBL/GenBank/DDBJ databases">
        <title>Whole genome sequence of Novosphingobium resinovorum KF1.</title>
        <authorList>
            <person name="Gan H.M."/>
            <person name="Gan H.Y."/>
            <person name="Chew T.H."/>
            <person name="Savka M.A."/>
        </authorList>
    </citation>
    <scope>NUCLEOTIDE SEQUENCE [LARGE SCALE GENOMIC DNA]</scope>
    <source>
        <strain evidence="2 3">KF1</strain>
    </source>
</reference>
<dbReference type="PATRIC" id="fig|158500.4.peg.2366"/>
<evidence type="ECO:0000313" key="3">
    <source>
        <dbReference type="Proteomes" id="UP000024329"/>
    </source>
</evidence>
<accession>A0A031JXK1</accession>
<sequence>MTGAFVAHPAPGRVVLLVLGAFAFVAIALWMVGAFGPPPSFGRHSPEVTRIIGWLGIVFFGLAGLSGIRRLIAGNEEMRIDAQGIRWTRWSDRTIPWREIVDVTVWRHKRQKMIMLHLRDPSRYRGRGIMGVLARGNRALTGGDVALVMTAMDRSFDEAMAAIARFRT</sequence>
<evidence type="ECO:0000313" key="2">
    <source>
        <dbReference type="EMBL" id="EZP81665.1"/>
    </source>
</evidence>
<keyword evidence="1" id="KW-0812">Transmembrane</keyword>
<keyword evidence="1" id="KW-0472">Membrane</keyword>
<proteinExistence type="predicted"/>
<dbReference type="InterPro" id="IPR048136">
    <property type="entry name" value="STM3941-like"/>
</dbReference>
<dbReference type="eggNOG" id="ENOG5032FNU">
    <property type="taxonomic scope" value="Bacteria"/>
</dbReference>
<protein>
    <recommendedName>
        <fullName evidence="4">PH domain-containing protein</fullName>
    </recommendedName>
</protein>
<comment type="caution">
    <text evidence="2">The sequence shown here is derived from an EMBL/GenBank/DDBJ whole genome shotgun (WGS) entry which is preliminary data.</text>
</comment>
<dbReference type="NCBIfam" id="NF041635">
    <property type="entry name" value="STM3941_fam"/>
    <property type="match status" value="1"/>
</dbReference>